<organism evidence="4 5">
    <name type="scientific">Triparma columacea</name>
    <dbReference type="NCBI Taxonomy" id="722753"/>
    <lineage>
        <taxon>Eukaryota</taxon>
        <taxon>Sar</taxon>
        <taxon>Stramenopiles</taxon>
        <taxon>Ochrophyta</taxon>
        <taxon>Bolidophyceae</taxon>
        <taxon>Parmales</taxon>
        <taxon>Triparmaceae</taxon>
        <taxon>Triparma</taxon>
    </lineage>
</organism>
<feature type="domain" description="Potassium channel" evidence="3">
    <location>
        <begin position="142"/>
        <end position="195"/>
    </location>
</feature>
<dbReference type="InterPro" id="IPR013099">
    <property type="entry name" value="K_chnl_dom"/>
</dbReference>
<evidence type="ECO:0000256" key="2">
    <source>
        <dbReference type="SAM" id="Phobius"/>
    </source>
</evidence>
<dbReference type="AlphaFoldDB" id="A0A9W7G065"/>
<feature type="transmembrane region" description="Helical" evidence="2">
    <location>
        <begin position="297"/>
        <end position="315"/>
    </location>
</feature>
<dbReference type="Pfam" id="PF07885">
    <property type="entry name" value="Ion_trans_2"/>
    <property type="match status" value="1"/>
</dbReference>
<dbReference type="EMBL" id="BRYA01000714">
    <property type="protein sequence ID" value="GMI30486.1"/>
    <property type="molecule type" value="Genomic_DNA"/>
</dbReference>
<feature type="transmembrane region" description="Helical" evidence="2">
    <location>
        <begin position="106"/>
        <end position="128"/>
    </location>
</feature>
<dbReference type="SUPFAM" id="SSF81324">
    <property type="entry name" value="Voltage-gated potassium channels"/>
    <property type="match status" value="2"/>
</dbReference>
<accession>A0A9W7G065</accession>
<dbReference type="Gene3D" id="1.10.287.70">
    <property type="match status" value="2"/>
</dbReference>
<keyword evidence="2" id="KW-0812">Transmembrane</keyword>
<reference evidence="5" key="1">
    <citation type="journal article" date="2023" name="Commun. Biol.">
        <title>Genome analysis of Parmales, the sister group of diatoms, reveals the evolutionary specialization of diatoms from phago-mixotrophs to photoautotrophs.</title>
        <authorList>
            <person name="Ban H."/>
            <person name="Sato S."/>
            <person name="Yoshikawa S."/>
            <person name="Yamada K."/>
            <person name="Nakamura Y."/>
            <person name="Ichinomiya M."/>
            <person name="Sato N."/>
            <person name="Blanc-Mathieu R."/>
            <person name="Endo H."/>
            <person name="Kuwata A."/>
            <person name="Ogata H."/>
        </authorList>
    </citation>
    <scope>NUCLEOTIDE SEQUENCE [LARGE SCALE GENOMIC DNA]</scope>
</reference>
<feature type="transmembrane region" description="Helical" evidence="2">
    <location>
        <begin position="148"/>
        <end position="166"/>
    </location>
</feature>
<evidence type="ECO:0000259" key="3">
    <source>
        <dbReference type="Pfam" id="PF07885"/>
    </source>
</evidence>
<feature type="transmembrane region" description="Helical" evidence="2">
    <location>
        <begin position="327"/>
        <end position="351"/>
    </location>
</feature>
<comment type="caution">
    <text evidence="4">The sequence shown here is derived from an EMBL/GenBank/DDBJ whole genome shotgun (WGS) entry which is preliminary data.</text>
</comment>
<keyword evidence="5" id="KW-1185">Reference proteome</keyword>
<evidence type="ECO:0000256" key="1">
    <source>
        <dbReference type="SAM" id="MobiDB-lite"/>
    </source>
</evidence>
<evidence type="ECO:0000313" key="5">
    <source>
        <dbReference type="Proteomes" id="UP001165065"/>
    </source>
</evidence>
<feature type="transmembrane region" description="Helical" evidence="2">
    <location>
        <begin position="267"/>
        <end position="290"/>
    </location>
</feature>
<dbReference type="OrthoDB" id="297496at2759"/>
<dbReference type="Proteomes" id="UP001165065">
    <property type="component" value="Unassembled WGS sequence"/>
</dbReference>
<feature type="region of interest" description="Disordered" evidence="1">
    <location>
        <begin position="1"/>
        <end position="76"/>
    </location>
</feature>
<name>A0A9W7G065_9STRA</name>
<sequence length="410" mass="45825">MLANAAHQFEKGQTNTTNTTNTSDTPPDRDLPTYQQPKGGPSLDKNSARELGLERPSLAPYEDDKEAASEPNTSPIALRRMARGGGDEKKWTATSRTLLFTLENPALIVFAGLLSWILVGGVLMQKLILASCLPSDPNLCPEPSYAEGIYYGVQAGLGVGFGLLRMKESPWRLLAIFWSLVGATCILAALSLLIDIENKKLLETLVKVDNEDDGDNKDNDNDNERRQSCNGRCCKNKVWTAPFHALSCKSAVSRAVSRGFRRIHTLIFIHLNMSIFVLLYLIWLWVGVLWTCMYYKFSVITGLTFSFFAMSTAGLQPPGDTRDVGLLLTTAYVIIGVPLFAALCSLVITKIKGLYLRARRKRVELLNTRRAYRQRRMNLVSLKKKPPTKKNTLRSLENWIQECENVDDCD</sequence>
<feature type="transmembrane region" description="Helical" evidence="2">
    <location>
        <begin position="173"/>
        <end position="194"/>
    </location>
</feature>
<protein>
    <recommendedName>
        <fullName evidence="3">Potassium channel domain-containing protein</fullName>
    </recommendedName>
</protein>
<keyword evidence="2" id="KW-1133">Transmembrane helix</keyword>
<evidence type="ECO:0000313" key="4">
    <source>
        <dbReference type="EMBL" id="GMI30486.1"/>
    </source>
</evidence>
<gene>
    <name evidence="4" type="ORF">TrCOL_g1398</name>
</gene>
<keyword evidence="2" id="KW-0472">Membrane</keyword>
<proteinExistence type="predicted"/>